<proteinExistence type="predicted"/>
<evidence type="ECO:0008006" key="5">
    <source>
        <dbReference type="Google" id="ProtNLM"/>
    </source>
</evidence>
<dbReference type="InterPro" id="IPR050602">
    <property type="entry name" value="Malonyl-ACP_OMT"/>
</dbReference>
<dbReference type="InterPro" id="IPR029063">
    <property type="entry name" value="SAM-dependent_MTases_sf"/>
</dbReference>
<evidence type="ECO:0000256" key="3">
    <source>
        <dbReference type="SAM" id="MobiDB-lite"/>
    </source>
</evidence>
<protein>
    <recommendedName>
        <fullName evidence="5">Methyltransferase type 11 domain-containing protein</fullName>
    </recommendedName>
</protein>
<dbReference type="GO" id="GO:0005739">
    <property type="term" value="C:mitochondrion"/>
    <property type="evidence" value="ECO:0007669"/>
    <property type="project" value="TreeGrafter"/>
</dbReference>
<gene>
    <name evidence="4" type="ORF">I312_05337</name>
</gene>
<keyword evidence="2" id="KW-0808">Transferase</keyword>
<dbReference type="HOGENOM" id="CLU_046586_0_0_1"/>
<evidence type="ECO:0000313" key="4">
    <source>
        <dbReference type="EMBL" id="KIR45298.1"/>
    </source>
</evidence>
<dbReference type="SUPFAM" id="SSF53335">
    <property type="entry name" value="S-adenosyl-L-methionine-dependent methyltransferases"/>
    <property type="match status" value="1"/>
</dbReference>
<dbReference type="PANTHER" id="PTHR13090">
    <property type="entry name" value="ARGININE-HYDROXYLASE NDUFAF5, MITOCHONDRIAL"/>
    <property type="match status" value="1"/>
</dbReference>
<name>A0A0D0UAL5_CRYGA</name>
<dbReference type="AlphaFoldDB" id="A0A0D0UAL5"/>
<evidence type="ECO:0000256" key="1">
    <source>
        <dbReference type="ARBA" id="ARBA00022603"/>
    </source>
</evidence>
<keyword evidence="1" id="KW-0489">Methyltransferase</keyword>
<dbReference type="GO" id="GO:0032259">
    <property type="term" value="P:methylation"/>
    <property type="evidence" value="ECO:0007669"/>
    <property type="project" value="UniProtKB-KW"/>
</dbReference>
<organism evidence="4">
    <name type="scientific">Cryptococcus bacillisporus CA1280</name>
    <dbReference type="NCBI Taxonomy" id="1296109"/>
    <lineage>
        <taxon>Eukaryota</taxon>
        <taxon>Fungi</taxon>
        <taxon>Dikarya</taxon>
        <taxon>Basidiomycota</taxon>
        <taxon>Agaricomycotina</taxon>
        <taxon>Tremellomycetes</taxon>
        <taxon>Tremellales</taxon>
        <taxon>Cryptococcaceae</taxon>
        <taxon>Cryptococcus</taxon>
        <taxon>Cryptococcus gattii species complex</taxon>
    </lineage>
</organism>
<evidence type="ECO:0000256" key="2">
    <source>
        <dbReference type="ARBA" id="ARBA00022679"/>
    </source>
</evidence>
<dbReference type="GO" id="GO:0008168">
    <property type="term" value="F:methyltransferase activity"/>
    <property type="evidence" value="ECO:0007669"/>
    <property type="project" value="UniProtKB-KW"/>
</dbReference>
<dbReference type="PANTHER" id="PTHR13090:SF1">
    <property type="entry name" value="ARGININE-HYDROXYLASE NDUFAF5, MITOCHONDRIAL"/>
    <property type="match status" value="1"/>
</dbReference>
<feature type="region of interest" description="Disordered" evidence="3">
    <location>
        <begin position="23"/>
        <end position="42"/>
    </location>
</feature>
<dbReference type="OrthoDB" id="16816at2759"/>
<dbReference type="Gene3D" id="3.40.50.150">
    <property type="entry name" value="Vaccinia Virus protein VP39"/>
    <property type="match status" value="1"/>
</dbReference>
<accession>A0A0D0UAL5</accession>
<dbReference type="EMBL" id="KN847989">
    <property type="protein sequence ID" value="KIR45298.1"/>
    <property type="molecule type" value="Genomic_DNA"/>
</dbReference>
<reference evidence="4" key="1">
    <citation type="submission" date="2015-01" db="EMBL/GenBank/DDBJ databases">
        <title>The Genome Sequence of Cryptococcus gattii CA1280.</title>
        <authorList>
            <consortium name="The Broad Institute Genomics Platform"/>
            <person name="Cuomo C."/>
            <person name="Litvintseva A."/>
            <person name="Chen Y."/>
            <person name="Heitman J."/>
            <person name="Sun S."/>
            <person name="Springer D."/>
            <person name="Dromer F."/>
            <person name="Young S."/>
            <person name="Zeng Q."/>
            <person name="Gargeya S."/>
            <person name="Abouelleil A."/>
            <person name="Alvarado L."/>
            <person name="Chapman S.B."/>
            <person name="Gainer-Dewar J."/>
            <person name="Goldberg J."/>
            <person name="Griggs A."/>
            <person name="Gujja S."/>
            <person name="Hansen M."/>
            <person name="Howarth C."/>
            <person name="Imamovic A."/>
            <person name="Larimer J."/>
            <person name="Murphy C."/>
            <person name="Naylor J."/>
            <person name="Pearson M."/>
            <person name="Priest M."/>
            <person name="Roberts A."/>
            <person name="Saif S."/>
            <person name="Shea T."/>
            <person name="Sykes S."/>
            <person name="Wortman J."/>
            <person name="Nusbaum C."/>
            <person name="Birren B."/>
        </authorList>
    </citation>
    <scope>NUCLEOTIDE SEQUENCE [LARGE SCALE GENOMIC DNA]</scope>
    <source>
        <strain evidence="4">CA1280</strain>
    </source>
</reference>
<dbReference type="GO" id="GO:0032981">
    <property type="term" value="P:mitochondrial respiratory chain complex I assembly"/>
    <property type="evidence" value="ECO:0007669"/>
    <property type="project" value="TreeGrafter"/>
</dbReference>
<sequence length="348" mass="38193">MRPALRILPRLRPFRVLPARTYATLNPHTPPPTSPYQVFDEPSKDLQRSRAIIRLRELQAQSENGSAEEEDGLRVDLKIPPSSILELSSHAGQLTQVLQEVLADEVPTGTEQTGVEGRRKWWIVDSSPVGEALWRDDDSYFITPPTRIQASASDFLKHPEVGPLKEQVEAVVSAGGLHWVGDIVGGLTQVRHLLKPDGVFVAAVFGGDTIFELRTSLQLAEQERRGGIANRVSPMISSTDAPSLLNRAGFTSITVDVEDITVNYPSMWELIADLRDMGESNAILGRRTAVGRDVLIAASSIYQEMYGNEDGSIPATFSIIFLIGWKPGPNQPQPSKRGSGETNLKDVL</sequence>